<name>A0A317XUU8_9BASI</name>
<dbReference type="InterPro" id="IPR029060">
    <property type="entry name" value="PIN-like_dom_sf"/>
</dbReference>
<dbReference type="OrthoDB" id="2017974at2759"/>
<feature type="compositionally biased region" description="Basic and acidic residues" evidence="1">
    <location>
        <begin position="145"/>
        <end position="155"/>
    </location>
</feature>
<dbReference type="GO" id="GO:0000184">
    <property type="term" value="P:nuclear-transcribed mRNA catabolic process, nonsense-mediated decay"/>
    <property type="evidence" value="ECO:0007669"/>
    <property type="project" value="TreeGrafter"/>
</dbReference>
<gene>
    <name evidence="4" type="ORF">BCV70DRAFT_157162</name>
</gene>
<dbReference type="CDD" id="cd09880">
    <property type="entry name" value="PIN_Smg5-6-like"/>
    <property type="match status" value="1"/>
</dbReference>
<dbReference type="InterPro" id="IPR011990">
    <property type="entry name" value="TPR-like_helical_dom_sf"/>
</dbReference>
<dbReference type="InterPro" id="IPR045153">
    <property type="entry name" value="Est1/Ebs1-like"/>
</dbReference>
<feature type="compositionally biased region" description="Low complexity" evidence="1">
    <location>
        <begin position="328"/>
        <end position="340"/>
    </location>
</feature>
<feature type="compositionally biased region" description="Polar residues" evidence="1">
    <location>
        <begin position="1"/>
        <end position="11"/>
    </location>
</feature>
<evidence type="ECO:0000256" key="1">
    <source>
        <dbReference type="SAM" id="MobiDB-lite"/>
    </source>
</evidence>
<evidence type="ECO:0000313" key="4">
    <source>
        <dbReference type="EMBL" id="PWZ02136.1"/>
    </source>
</evidence>
<evidence type="ECO:0000259" key="3">
    <source>
        <dbReference type="Pfam" id="PF13638"/>
    </source>
</evidence>
<dbReference type="InParanoid" id="A0A317XUU8"/>
<reference evidence="4 5" key="1">
    <citation type="journal article" date="2018" name="Mol. Biol. Evol.">
        <title>Broad Genomic Sampling Reveals a Smut Pathogenic Ancestry of the Fungal Clade Ustilaginomycotina.</title>
        <authorList>
            <person name="Kijpornyongpan T."/>
            <person name="Mondo S.J."/>
            <person name="Barry K."/>
            <person name="Sandor L."/>
            <person name="Lee J."/>
            <person name="Lipzen A."/>
            <person name="Pangilinan J."/>
            <person name="LaButti K."/>
            <person name="Hainaut M."/>
            <person name="Henrissat B."/>
            <person name="Grigoriev I.V."/>
            <person name="Spatafora J.W."/>
            <person name="Aime M.C."/>
        </authorList>
    </citation>
    <scope>NUCLEOTIDE SEQUENCE [LARGE SCALE GENOMIC DNA]</scope>
    <source>
        <strain evidence="4 5">MCA 3645</strain>
    </source>
</reference>
<sequence length="1428" mass="158413">MSPSPGAQASRKTPHDALDATPNATSVARPGASANRNNDALPAVTSKKQQHHVSFQVQEDDAVLVAQHLGRRRGRGNRGNSHPRSKCNDGKDTEPESSSSKSVSTSRTSSRQSRRDQSEAESLKSAVLESSAGSHTNRSRRRHRQQGEKKIERASATRPDLGAKNATEEDSATTHTNGTASASTSANNSSSYNTRREPKSRESSVPGKRNRQHSSHGPLSDIRSLDAAKSEVSLRSHQTSSGTGSGAPGPRRDRFSRTNEVRHSHGETITVRDGRQLFDPRRDDPVKFCSQQRSQNDERARSSLAVPSRVLNSSAPGTPHILMRRDPASSGSGSGANSRSPTFGASHSADPSLASSRLDLEDPKILQAHVVEIKRLYRMISQMEASLQEAHRKEAQREREAMGDPTPPEQLDPTYWIVTIMRHRDLAECHSSFLEMTCRPELPRSVQELAEVYNLPSRLWSTGFHLMLESLRHNLSLSIHPPHGIRRRRAELLDHLTEFIYYAYSFYSALHETERYSAFRRGWIESLGDLSRYRMAVAGLAASMSIDGGGEEIRNKSIGKRNAATARIDDDDDDDDDEEEEDDDGDNADGRSNDPSDLFELDQVEKASIGSAALGDWEWTEKETWRQTAKDWYAKGIAEYPVTGRLHHHLGVLTRDDELRALHHLTKSLVTAKPYGNAKESILTMFDQQHQSLRYRPDSSVEELFVYLHGILITRVQLDDFEPVCAELLAKIRRSVEDKGTRCLPQSVWMMMACINIAALLQYGSDDSVLVDLLLQDSGKAGRRPQRTDKGKGATPRAILVNQTVKSEDNFLSELPRDAEWDDFSEDESEPGDEGQMIQIEHRTVPDETESMTELPVSLSRAAELCFDILTLSFRSVDTDDEGRTNPYVTLMTTFVLSLCQSKRACRLVERFVPWDLWLQHVERSVSLVERDWPKVLHAPFITSRLLLPEDWCLRGLVGLSRHLFDRSVLRPSASGSPVSCPLSQAFANETEVLDCDDDELYGRMAAAGSGVPAAPSNSSTSDAKARAVPIDMLRVFRIAHAARRLAKSGKAFELDSKSSRLSLSQFLLARITKLRMKEEQRQLEDRIAELRLQAAAVAHVQADTDTESVESSRDQEARLDYDDDVDSTLLSDTEVNQPSRTAPFGSLKELDSASDEIRALQERRSYLKKVLHSLAAKLRCARNANQHLTSAGASPFSPGHNDTAIQLETVDVLPGYTVLVIDTNLIVTPGELVQKLVESQHWTVIIPLAVITELDGLRRNDNALGQEAERAIQFLETHIRASAKRLKVQTSRGNYLTDLSIRSEDIDFGWQAAGSSGGTTSSARKHGVDSSNSKSFAARNVDEVILRILAWQTEHFVDRRSQVLHRELEAAPTSQASASVHKVVLLSLDRNLRLKAKTRGLGSLDEKGIACLLGMTKVPSAGANNQT</sequence>
<feature type="compositionally biased region" description="Low complexity" evidence="1">
    <location>
        <begin position="96"/>
        <end position="111"/>
    </location>
</feature>
<feature type="compositionally biased region" description="Basic and acidic residues" evidence="1">
    <location>
        <begin position="389"/>
        <end position="402"/>
    </location>
</feature>
<feature type="compositionally biased region" description="Basic and acidic residues" evidence="1">
    <location>
        <begin position="223"/>
        <end position="234"/>
    </location>
</feature>
<feature type="compositionally biased region" description="Basic and acidic residues" evidence="1">
    <location>
        <begin position="113"/>
        <end position="122"/>
    </location>
</feature>
<dbReference type="InterPro" id="IPR018834">
    <property type="entry name" value="DNA/RNA-bd_Est1-type"/>
</dbReference>
<dbReference type="Pfam" id="PF10373">
    <property type="entry name" value="EST1_DNA_bind"/>
    <property type="match status" value="1"/>
</dbReference>
<feature type="domain" description="PIN" evidence="3">
    <location>
        <begin position="1220"/>
        <end position="1405"/>
    </location>
</feature>
<protein>
    <recommendedName>
        <fullName evidence="6">PIN domain-containing protein</fullName>
    </recommendedName>
</protein>
<keyword evidence="5" id="KW-1185">Reference proteome</keyword>
<dbReference type="SUPFAM" id="SSF48452">
    <property type="entry name" value="TPR-like"/>
    <property type="match status" value="1"/>
</dbReference>
<dbReference type="PANTHER" id="PTHR15696">
    <property type="entry name" value="SMG-7 SUPPRESSOR WITH MORPHOLOGICAL EFFECT ON GENITALIA PROTEIN 7"/>
    <property type="match status" value="1"/>
</dbReference>
<evidence type="ECO:0008006" key="6">
    <source>
        <dbReference type="Google" id="ProtNLM"/>
    </source>
</evidence>
<feature type="compositionally biased region" description="Acidic residues" evidence="1">
    <location>
        <begin position="569"/>
        <end position="587"/>
    </location>
</feature>
<organism evidence="4 5">
    <name type="scientific">Testicularia cyperi</name>
    <dbReference type="NCBI Taxonomy" id="1882483"/>
    <lineage>
        <taxon>Eukaryota</taxon>
        <taxon>Fungi</taxon>
        <taxon>Dikarya</taxon>
        <taxon>Basidiomycota</taxon>
        <taxon>Ustilaginomycotina</taxon>
        <taxon>Ustilaginomycetes</taxon>
        <taxon>Ustilaginales</taxon>
        <taxon>Anthracoideaceae</taxon>
        <taxon>Testicularia</taxon>
    </lineage>
</organism>
<evidence type="ECO:0000313" key="5">
    <source>
        <dbReference type="Proteomes" id="UP000246740"/>
    </source>
</evidence>
<accession>A0A317XUU8</accession>
<dbReference type="GO" id="GO:0004540">
    <property type="term" value="F:RNA nuclease activity"/>
    <property type="evidence" value="ECO:0007669"/>
    <property type="project" value="UniProtKB-ARBA"/>
</dbReference>
<dbReference type="Gene3D" id="1.25.40.10">
    <property type="entry name" value="Tetratricopeptide repeat domain"/>
    <property type="match status" value="1"/>
</dbReference>
<feature type="region of interest" description="Disordered" evidence="1">
    <location>
        <begin position="1"/>
        <end position="355"/>
    </location>
</feature>
<dbReference type="GO" id="GO:0070034">
    <property type="term" value="F:telomerase RNA binding"/>
    <property type="evidence" value="ECO:0007669"/>
    <property type="project" value="TreeGrafter"/>
</dbReference>
<dbReference type="SUPFAM" id="SSF88723">
    <property type="entry name" value="PIN domain-like"/>
    <property type="match status" value="1"/>
</dbReference>
<feature type="region of interest" description="Disordered" evidence="1">
    <location>
        <begin position="388"/>
        <end position="408"/>
    </location>
</feature>
<dbReference type="GO" id="GO:0042162">
    <property type="term" value="F:telomeric DNA binding"/>
    <property type="evidence" value="ECO:0007669"/>
    <property type="project" value="TreeGrafter"/>
</dbReference>
<feature type="compositionally biased region" description="Low complexity" evidence="1">
    <location>
        <begin position="173"/>
        <end position="193"/>
    </location>
</feature>
<dbReference type="Proteomes" id="UP000246740">
    <property type="component" value="Unassembled WGS sequence"/>
</dbReference>
<feature type="region of interest" description="Disordered" evidence="1">
    <location>
        <begin position="551"/>
        <end position="597"/>
    </location>
</feature>
<dbReference type="GO" id="GO:0005697">
    <property type="term" value="C:telomerase holoenzyme complex"/>
    <property type="evidence" value="ECO:0007669"/>
    <property type="project" value="TreeGrafter"/>
</dbReference>
<dbReference type="STRING" id="1882483.A0A317XUU8"/>
<dbReference type="InterPro" id="IPR002716">
    <property type="entry name" value="PIN_dom"/>
</dbReference>
<evidence type="ECO:0000259" key="2">
    <source>
        <dbReference type="Pfam" id="PF10373"/>
    </source>
</evidence>
<dbReference type="PANTHER" id="PTHR15696:SF0">
    <property type="entry name" value="TELOMERASE-BINDING PROTEIN EST1A"/>
    <property type="match status" value="1"/>
</dbReference>
<feature type="compositionally biased region" description="Basic and acidic residues" evidence="1">
    <location>
        <begin position="250"/>
        <end position="286"/>
    </location>
</feature>
<dbReference type="Pfam" id="PF13638">
    <property type="entry name" value="PIN_4"/>
    <property type="match status" value="1"/>
</dbReference>
<dbReference type="Gene3D" id="3.40.50.1010">
    <property type="entry name" value="5'-nuclease"/>
    <property type="match status" value="1"/>
</dbReference>
<proteinExistence type="predicted"/>
<feature type="compositionally biased region" description="Basic residues" evidence="1">
    <location>
        <begin position="69"/>
        <end position="85"/>
    </location>
</feature>
<feature type="domain" description="DNA/RNA-binding" evidence="2">
    <location>
        <begin position="629"/>
        <end position="757"/>
    </location>
</feature>
<dbReference type="EMBL" id="KZ819189">
    <property type="protein sequence ID" value="PWZ02136.1"/>
    <property type="molecule type" value="Genomic_DNA"/>
</dbReference>